<keyword evidence="1" id="KW-0812">Transmembrane</keyword>
<dbReference type="GO" id="GO:0005886">
    <property type="term" value="C:plasma membrane"/>
    <property type="evidence" value="ECO:0007669"/>
    <property type="project" value="TreeGrafter"/>
</dbReference>
<dbReference type="PANTHER" id="PTHR38034:SF1">
    <property type="entry name" value="INNER MEMBRANE PROTEIN YPJD"/>
    <property type="match status" value="1"/>
</dbReference>
<feature type="transmembrane region" description="Helical" evidence="1">
    <location>
        <begin position="183"/>
        <end position="203"/>
    </location>
</feature>
<keyword evidence="1" id="KW-0472">Membrane</keyword>
<name>A0A932A6A7_9BACT</name>
<dbReference type="InterPro" id="IPR002541">
    <property type="entry name" value="Cyt_c_assembly"/>
</dbReference>
<dbReference type="InterPro" id="IPR052372">
    <property type="entry name" value="YpjD/HemX"/>
</dbReference>
<feature type="transmembrane region" description="Helical" evidence="1">
    <location>
        <begin position="94"/>
        <end position="111"/>
    </location>
</feature>
<evidence type="ECO:0000256" key="1">
    <source>
        <dbReference type="SAM" id="Phobius"/>
    </source>
</evidence>
<sequence length="272" mass="30223">MPILWLRVALVFYGVGMLYALSALARRSEATARILMPLAALGMAFHFVSLTELTIQVGHFAPATLHQSESLLAFLVMLFFNAVYLRYRVTSPGIFVFPVVFLLTFAAAIAQEPPQFTSQLLRNSWIIVHIALIFTGYAALFFSFASSLLYILQERNLKAKRTGGVLAWLPPLEMIDEIGYRSLLLGFPFMTFGLIAGAVVAGAAYGPKFMLDPKILLSGLMWIVYMVLLYMRWSSGWRGRKAAYLVAFAFVAALAAWAANYVSGVHSFVVRQ</sequence>
<dbReference type="GO" id="GO:0017004">
    <property type="term" value="P:cytochrome complex assembly"/>
    <property type="evidence" value="ECO:0007669"/>
    <property type="project" value="InterPro"/>
</dbReference>
<feature type="transmembrane region" description="Helical" evidence="1">
    <location>
        <begin position="70"/>
        <end position="87"/>
    </location>
</feature>
<proteinExistence type="predicted"/>
<gene>
    <name evidence="3" type="primary">ccsA</name>
    <name evidence="3" type="ORF">HYX28_01750</name>
</gene>
<protein>
    <submittedName>
        <fullName evidence="3">Cytochrome c biogenesis protein CcsA</fullName>
    </submittedName>
</protein>
<dbReference type="Pfam" id="PF01578">
    <property type="entry name" value="Cytochrom_C_asm"/>
    <property type="match status" value="1"/>
</dbReference>
<feature type="transmembrane region" description="Helical" evidence="1">
    <location>
        <begin position="6"/>
        <end position="25"/>
    </location>
</feature>
<feature type="transmembrane region" description="Helical" evidence="1">
    <location>
        <begin position="32"/>
        <end position="50"/>
    </location>
</feature>
<feature type="domain" description="Cytochrome c assembly protein" evidence="2">
    <location>
        <begin position="77"/>
        <end position="253"/>
    </location>
</feature>
<accession>A0A932A6A7</accession>
<keyword evidence="1" id="KW-1133">Transmembrane helix</keyword>
<dbReference type="PANTHER" id="PTHR38034">
    <property type="entry name" value="INNER MEMBRANE PROTEIN YPJD"/>
    <property type="match status" value="1"/>
</dbReference>
<feature type="transmembrane region" description="Helical" evidence="1">
    <location>
        <begin position="215"/>
        <end position="231"/>
    </location>
</feature>
<evidence type="ECO:0000259" key="2">
    <source>
        <dbReference type="Pfam" id="PF01578"/>
    </source>
</evidence>
<evidence type="ECO:0000313" key="4">
    <source>
        <dbReference type="Proteomes" id="UP000779809"/>
    </source>
</evidence>
<dbReference type="AlphaFoldDB" id="A0A932A6A7"/>
<evidence type="ECO:0000313" key="3">
    <source>
        <dbReference type="EMBL" id="MBI2677486.1"/>
    </source>
</evidence>
<comment type="caution">
    <text evidence="3">The sequence shown here is derived from an EMBL/GenBank/DDBJ whole genome shotgun (WGS) entry which is preliminary data.</text>
</comment>
<dbReference type="Proteomes" id="UP000779809">
    <property type="component" value="Unassembled WGS sequence"/>
</dbReference>
<organism evidence="3 4">
    <name type="scientific">Candidatus Korobacter versatilis</name>
    <dbReference type="NCBI Taxonomy" id="658062"/>
    <lineage>
        <taxon>Bacteria</taxon>
        <taxon>Pseudomonadati</taxon>
        <taxon>Acidobacteriota</taxon>
        <taxon>Terriglobia</taxon>
        <taxon>Terriglobales</taxon>
        <taxon>Candidatus Korobacteraceae</taxon>
        <taxon>Candidatus Korobacter</taxon>
    </lineage>
</organism>
<feature type="transmembrane region" description="Helical" evidence="1">
    <location>
        <begin position="243"/>
        <end position="262"/>
    </location>
</feature>
<reference evidence="3" key="1">
    <citation type="submission" date="2020-07" db="EMBL/GenBank/DDBJ databases">
        <title>Huge and variable diversity of episymbiotic CPR bacteria and DPANN archaea in groundwater ecosystems.</title>
        <authorList>
            <person name="He C.Y."/>
            <person name="Keren R."/>
            <person name="Whittaker M."/>
            <person name="Farag I.F."/>
            <person name="Doudna J."/>
            <person name="Cate J.H.D."/>
            <person name="Banfield J.F."/>
        </authorList>
    </citation>
    <scope>NUCLEOTIDE SEQUENCE</scope>
    <source>
        <strain evidence="3">NC_groundwater_580_Pr5_B-0.1um_64_19</strain>
    </source>
</reference>
<dbReference type="GO" id="GO:0020037">
    <property type="term" value="F:heme binding"/>
    <property type="evidence" value="ECO:0007669"/>
    <property type="project" value="InterPro"/>
</dbReference>
<dbReference type="EMBL" id="JACPNR010000004">
    <property type="protein sequence ID" value="MBI2677486.1"/>
    <property type="molecule type" value="Genomic_DNA"/>
</dbReference>
<feature type="transmembrane region" description="Helical" evidence="1">
    <location>
        <begin position="126"/>
        <end position="152"/>
    </location>
</feature>